<dbReference type="GO" id="GO:0003714">
    <property type="term" value="F:transcription corepressor activity"/>
    <property type="evidence" value="ECO:0007669"/>
    <property type="project" value="TreeGrafter"/>
</dbReference>
<dbReference type="PANTHER" id="PTHR13308:SF23">
    <property type="entry name" value="NEDD4-BINDING PROTEIN 2-LIKE 2"/>
    <property type="match status" value="1"/>
</dbReference>
<reference evidence="1" key="1">
    <citation type="submission" date="2025-08" db="UniProtKB">
        <authorList>
            <consortium name="Ensembl"/>
        </authorList>
    </citation>
    <scope>IDENTIFICATION</scope>
</reference>
<proteinExistence type="predicted"/>
<dbReference type="InterPro" id="IPR026302">
    <property type="entry name" value="NEDD4-bd_p2"/>
</dbReference>
<sequence length="75" mass="8618">MLCLHALCDGRSPVIIDNTNLEAWEMKPYVKMVSHLFVQTTLGLCRFFVVFRKPGGLDEILLEVKEIVVSKLFKH</sequence>
<dbReference type="AlphaFoldDB" id="A0A8C7WSA7"/>
<evidence type="ECO:0000313" key="2">
    <source>
        <dbReference type="Proteomes" id="UP000694383"/>
    </source>
</evidence>
<protein>
    <submittedName>
        <fullName evidence="1">Uncharacterized protein</fullName>
    </submittedName>
</protein>
<name>A0A8C7WSA7_9TELE</name>
<keyword evidence="2" id="KW-1185">Reference proteome</keyword>
<dbReference type="Proteomes" id="UP000694383">
    <property type="component" value="Unplaced"/>
</dbReference>
<organism evidence="1 2">
    <name type="scientific">Oryzias sinensis</name>
    <name type="common">Chinese medaka</name>
    <dbReference type="NCBI Taxonomy" id="183150"/>
    <lineage>
        <taxon>Eukaryota</taxon>
        <taxon>Metazoa</taxon>
        <taxon>Chordata</taxon>
        <taxon>Craniata</taxon>
        <taxon>Vertebrata</taxon>
        <taxon>Euteleostomi</taxon>
        <taxon>Actinopterygii</taxon>
        <taxon>Neopterygii</taxon>
        <taxon>Teleostei</taxon>
        <taxon>Neoteleostei</taxon>
        <taxon>Acanthomorphata</taxon>
        <taxon>Ovalentaria</taxon>
        <taxon>Atherinomorphae</taxon>
        <taxon>Beloniformes</taxon>
        <taxon>Adrianichthyidae</taxon>
        <taxon>Oryziinae</taxon>
        <taxon>Oryzias</taxon>
    </lineage>
</organism>
<dbReference type="GO" id="GO:0005634">
    <property type="term" value="C:nucleus"/>
    <property type="evidence" value="ECO:0007669"/>
    <property type="project" value="TreeGrafter"/>
</dbReference>
<reference evidence="1" key="2">
    <citation type="submission" date="2025-09" db="UniProtKB">
        <authorList>
            <consortium name="Ensembl"/>
        </authorList>
    </citation>
    <scope>IDENTIFICATION</scope>
</reference>
<dbReference type="GO" id="GO:0000122">
    <property type="term" value="P:negative regulation of transcription by RNA polymerase II"/>
    <property type="evidence" value="ECO:0007669"/>
    <property type="project" value="TreeGrafter"/>
</dbReference>
<dbReference type="Ensembl" id="ENSOSIT00000002595.1">
    <property type="protein sequence ID" value="ENSOSIP00000002423.1"/>
    <property type="gene ID" value="ENSOSIG00000001393.1"/>
</dbReference>
<accession>A0A8C7WSA7</accession>
<dbReference type="GeneTree" id="ENSGT01000000220888"/>
<dbReference type="PANTHER" id="PTHR13308">
    <property type="entry name" value="NEDD4-BINDING PROTEIN 2-LIKE 1"/>
    <property type="match status" value="1"/>
</dbReference>
<evidence type="ECO:0000313" key="1">
    <source>
        <dbReference type="Ensembl" id="ENSOSIP00000002423.1"/>
    </source>
</evidence>